<dbReference type="AlphaFoldDB" id="A0A8H7W4U5"/>
<dbReference type="InterPro" id="IPR035971">
    <property type="entry name" value="CBD_sf"/>
</dbReference>
<dbReference type="GO" id="GO:0005975">
    <property type="term" value="P:carbohydrate metabolic process"/>
    <property type="evidence" value="ECO:0007669"/>
    <property type="project" value="InterPro"/>
</dbReference>
<dbReference type="SUPFAM" id="SSF57180">
    <property type="entry name" value="Cellulose-binding domain"/>
    <property type="match status" value="1"/>
</dbReference>
<name>A0A8H7W4U5_9HELO</name>
<dbReference type="InterPro" id="IPR036514">
    <property type="entry name" value="SGNH_hydro_sf"/>
</dbReference>
<dbReference type="GO" id="GO:0004622">
    <property type="term" value="F:phosphatidylcholine lysophospholipase activity"/>
    <property type="evidence" value="ECO:0007669"/>
    <property type="project" value="TreeGrafter"/>
</dbReference>
<dbReference type="CDD" id="cd01833">
    <property type="entry name" value="XynB_like"/>
    <property type="match status" value="1"/>
</dbReference>
<organism evidence="4 5">
    <name type="scientific">Cadophora malorum</name>
    <dbReference type="NCBI Taxonomy" id="108018"/>
    <lineage>
        <taxon>Eukaryota</taxon>
        <taxon>Fungi</taxon>
        <taxon>Dikarya</taxon>
        <taxon>Ascomycota</taxon>
        <taxon>Pezizomycotina</taxon>
        <taxon>Leotiomycetes</taxon>
        <taxon>Helotiales</taxon>
        <taxon>Ploettnerulaceae</taxon>
        <taxon>Cadophora</taxon>
    </lineage>
</organism>
<dbReference type="InterPro" id="IPR000254">
    <property type="entry name" value="CBD"/>
</dbReference>
<dbReference type="InterPro" id="IPR013830">
    <property type="entry name" value="SGNH_hydro"/>
</dbReference>
<dbReference type="SUPFAM" id="SSF52266">
    <property type="entry name" value="SGNH hydrolase"/>
    <property type="match status" value="1"/>
</dbReference>
<evidence type="ECO:0000256" key="2">
    <source>
        <dbReference type="SAM" id="SignalP"/>
    </source>
</evidence>
<dbReference type="PROSITE" id="PS51164">
    <property type="entry name" value="CBM1_2"/>
    <property type="match status" value="1"/>
</dbReference>
<evidence type="ECO:0000313" key="5">
    <source>
        <dbReference type="Proteomes" id="UP000664132"/>
    </source>
</evidence>
<keyword evidence="1 2" id="KW-0732">Signal</keyword>
<sequence>MFLSLLLSALLLGAIHPAQSSTVRINALGDSITGSPGCWRALLWQKLQAAGVTNTDFVGTLAGQGCGFTYDGENDGHGGFLATGIVSNNQLPGWLAISQPDIVMMQLGTNDVWSSLSTSTILAAYTTLVGQMRAQNPKVLVLVAQITPMSPSGCTTCAQGVIDLNAAIPAWAAGISTTASPVSIVDVWTGFSTSLDTGDGVHPNDAGNVVLANDWFQPLSSAIVRVGGPQTGTASSITSLIRSSSTSTRATITSTLVTKTSSAVTSTSAAATGGASSPVYGQCGGQSWNGPFTCAAGSVCTYNNAWYSQVSTFRPWLLILQ</sequence>
<reference evidence="4" key="1">
    <citation type="submission" date="2021-02" db="EMBL/GenBank/DDBJ databases">
        <title>Genome sequence Cadophora malorum strain M34.</title>
        <authorList>
            <person name="Stefanovic E."/>
            <person name="Vu D."/>
            <person name="Scully C."/>
            <person name="Dijksterhuis J."/>
            <person name="Roader J."/>
            <person name="Houbraken J."/>
        </authorList>
    </citation>
    <scope>NUCLEOTIDE SEQUENCE</scope>
    <source>
        <strain evidence="4">M34</strain>
    </source>
</reference>
<gene>
    <name evidence="4" type="ORF">IFR04_015915</name>
</gene>
<comment type="caution">
    <text evidence="4">The sequence shown here is derived from an EMBL/GenBank/DDBJ whole genome shotgun (WGS) entry which is preliminary data.</text>
</comment>
<evidence type="ECO:0000256" key="1">
    <source>
        <dbReference type="ARBA" id="ARBA00022729"/>
    </source>
</evidence>
<dbReference type="SMART" id="SM00236">
    <property type="entry name" value="fCBD"/>
    <property type="match status" value="1"/>
</dbReference>
<dbReference type="Pfam" id="PF13472">
    <property type="entry name" value="Lipase_GDSL_2"/>
    <property type="match status" value="1"/>
</dbReference>
<dbReference type="GO" id="GO:0030248">
    <property type="term" value="F:cellulose binding"/>
    <property type="evidence" value="ECO:0007669"/>
    <property type="project" value="InterPro"/>
</dbReference>
<dbReference type="PANTHER" id="PTHR30383">
    <property type="entry name" value="THIOESTERASE 1/PROTEASE 1/LYSOPHOSPHOLIPASE L1"/>
    <property type="match status" value="1"/>
</dbReference>
<proteinExistence type="predicted"/>
<dbReference type="InterPro" id="IPR051532">
    <property type="entry name" value="Ester_Hydrolysis_Enzymes"/>
</dbReference>
<accession>A0A8H7W4U5</accession>
<keyword evidence="5" id="KW-1185">Reference proteome</keyword>
<evidence type="ECO:0000313" key="4">
    <source>
        <dbReference type="EMBL" id="KAG4410954.1"/>
    </source>
</evidence>
<feature type="chain" id="PRO_5034385802" description="CBM1 domain-containing protein" evidence="2">
    <location>
        <begin position="21"/>
        <end position="321"/>
    </location>
</feature>
<dbReference type="Proteomes" id="UP000664132">
    <property type="component" value="Unassembled WGS sequence"/>
</dbReference>
<feature type="signal peptide" evidence="2">
    <location>
        <begin position="1"/>
        <end position="20"/>
    </location>
</feature>
<protein>
    <recommendedName>
        <fullName evidence="3">CBM1 domain-containing protein</fullName>
    </recommendedName>
</protein>
<dbReference type="GO" id="GO:0005576">
    <property type="term" value="C:extracellular region"/>
    <property type="evidence" value="ECO:0007669"/>
    <property type="project" value="InterPro"/>
</dbReference>
<dbReference type="Gene3D" id="3.40.50.1110">
    <property type="entry name" value="SGNH hydrolase"/>
    <property type="match status" value="1"/>
</dbReference>
<dbReference type="OrthoDB" id="2119228at2759"/>
<dbReference type="PANTHER" id="PTHR30383:SF2">
    <property type="entry name" value="CELLULOSE-BINDING PROTEIN"/>
    <property type="match status" value="1"/>
</dbReference>
<dbReference type="EMBL" id="JAFJYH010000550">
    <property type="protein sequence ID" value="KAG4410954.1"/>
    <property type="molecule type" value="Genomic_DNA"/>
</dbReference>
<dbReference type="Pfam" id="PF00734">
    <property type="entry name" value="CBM_1"/>
    <property type="match status" value="1"/>
</dbReference>
<evidence type="ECO:0000259" key="3">
    <source>
        <dbReference type="PROSITE" id="PS51164"/>
    </source>
</evidence>
<feature type="domain" description="CBM1" evidence="3">
    <location>
        <begin position="275"/>
        <end position="311"/>
    </location>
</feature>